<accession>A0ABS5KUN0</accession>
<dbReference type="EMBL" id="JAAFYZ010000081">
    <property type="protein sequence ID" value="MBS2549747.1"/>
    <property type="molecule type" value="Genomic_DNA"/>
</dbReference>
<dbReference type="InterPro" id="IPR016130">
    <property type="entry name" value="Tyr_Pase_AS"/>
</dbReference>
<dbReference type="InterPro" id="IPR026893">
    <property type="entry name" value="Tyr/Ser_Pase_IphP-type"/>
</dbReference>
<gene>
    <name evidence="2" type="ORF">KGQ19_23050</name>
</gene>
<protein>
    <submittedName>
        <fullName evidence="2">Tyrosine-protein phosphatase</fullName>
    </submittedName>
</protein>
<reference evidence="2 3" key="1">
    <citation type="submission" date="2020-02" db="EMBL/GenBank/DDBJ databases">
        <title>Acidophilic actinobacteria isolated from forest soil.</title>
        <authorList>
            <person name="Golinska P."/>
        </authorList>
    </citation>
    <scope>NUCLEOTIDE SEQUENCE [LARGE SCALE GENOMIC DNA]</scope>
    <source>
        <strain evidence="2 3">NL8</strain>
    </source>
</reference>
<feature type="domain" description="Tyrosine specific protein phosphatases" evidence="1">
    <location>
        <begin position="114"/>
        <end position="174"/>
    </location>
</feature>
<evidence type="ECO:0000313" key="2">
    <source>
        <dbReference type="EMBL" id="MBS2549747.1"/>
    </source>
</evidence>
<dbReference type="Proteomes" id="UP000730482">
    <property type="component" value="Unassembled WGS sequence"/>
</dbReference>
<dbReference type="SUPFAM" id="SSF52799">
    <property type="entry name" value="(Phosphotyrosine protein) phosphatases II"/>
    <property type="match status" value="1"/>
</dbReference>
<proteinExistence type="predicted"/>
<evidence type="ECO:0000259" key="1">
    <source>
        <dbReference type="PROSITE" id="PS50056"/>
    </source>
</evidence>
<dbReference type="Gene3D" id="3.90.190.10">
    <property type="entry name" value="Protein tyrosine phosphatase superfamily"/>
    <property type="match status" value="1"/>
</dbReference>
<dbReference type="PROSITE" id="PS50056">
    <property type="entry name" value="TYR_PHOSPHATASE_2"/>
    <property type="match status" value="1"/>
</dbReference>
<evidence type="ECO:0000313" key="3">
    <source>
        <dbReference type="Proteomes" id="UP000730482"/>
    </source>
</evidence>
<organism evidence="2 3">
    <name type="scientific">Catenulispora pinistramenti</name>
    <dbReference type="NCBI Taxonomy" id="2705254"/>
    <lineage>
        <taxon>Bacteria</taxon>
        <taxon>Bacillati</taxon>
        <taxon>Actinomycetota</taxon>
        <taxon>Actinomycetes</taxon>
        <taxon>Catenulisporales</taxon>
        <taxon>Catenulisporaceae</taxon>
        <taxon>Catenulispora</taxon>
    </lineage>
</organism>
<keyword evidence="3" id="KW-1185">Reference proteome</keyword>
<comment type="caution">
    <text evidence="2">The sequence shown here is derived from an EMBL/GenBank/DDBJ whole genome shotgun (WGS) entry which is preliminary data.</text>
</comment>
<dbReference type="InterPro" id="IPR000387">
    <property type="entry name" value="Tyr_Pase_dom"/>
</dbReference>
<dbReference type="PROSITE" id="PS00383">
    <property type="entry name" value="TYR_PHOSPHATASE_1"/>
    <property type="match status" value="1"/>
</dbReference>
<name>A0ABS5KUN0_9ACTN</name>
<dbReference type="Pfam" id="PF13350">
    <property type="entry name" value="Y_phosphatase3"/>
    <property type="match status" value="1"/>
</dbReference>
<sequence>MTANRDLAWEGCVNTRDLGGLGRIKPGAVVRMAAPTRLSAAGWASAWDYGVRTVLDLRAEDEGEPDQVPRPVGIATARVALDPEPGTAFHDHWTPIDNLATPLYLPALLAEYPDRVVAAVQAIANAAPGCVVFHCAGGKDRSGLIALVLLAAAGAHPDEIIADYLITFDRFRERYAELGIRNQLITVSEHLEKHGTTIEASLSSTIGGLKMPDYLLANGLSEAELAALDARLTE</sequence>
<dbReference type="RefSeq" id="WP_212011334.1">
    <property type="nucleotide sequence ID" value="NZ_JAAFYZ010000081.1"/>
</dbReference>
<dbReference type="InterPro" id="IPR029021">
    <property type="entry name" value="Prot-tyrosine_phosphatase-like"/>
</dbReference>